<keyword evidence="2 3" id="KW-0802">TPR repeat</keyword>
<dbReference type="InterPro" id="IPR007052">
    <property type="entry name" value="CS_dom"/>
</dbReference>
<reference evidence="6 7" key="1">
    <citation type="journal article" date="2024" name="Science">
        <title>Giant polyketide synthase enzymes in the biosynthesis of giant marine polyether toxins.</title>
        <authorList>
            <person name="Fallon T.R."/>
            <person name="Shende V.V."/>
            <person name="Wierzbicki I.H."/>
            <person name="Pendleton A.L."/>
            <person name="Watervoot N.F."/>
            <person name="Auber R.P."/>
            <person name="Gonzalez D.J."/>
            <person name="Wisecaver J.H."/>
            <person name="Moore B.S."/>
        </authorList>
    </citation>
    <scope>NUCLEOTIDE SEQUENCE [LARGE SCALE GENOMIC DNA]</scope>
    <source>
        <strain evidence="6 7">12B1</strain>
    </source>
</reference>
<feature type="region of interest" description="Disordered" evidence="4">
    <location>
        <begin position="279"/>
        <end position="417"/>
    </location>
</feature>
<evidence type="ECO:0000256" key="2">
    <source>
        <dbReference type="ARBA" id="ARBA00022803"/>
    </source>
</evidence>
<dbReference type="InterPro" id="IPR008978">
    <property type="entry name" value="HSP20-like_chaperone"/>
</dbReference>
<dbReference type="GO" id="GO:0051879">
    <property type="term" value="F:Hsp90 protein binding"/>
    <property type="evidence" value="ECO:0007669"/>
    <property type="project" value="TreeGrafter"/>
</dbReference>
<dbReference type="PANTHER" id="PTHR22904">
    <property type="entry name" value="TPR REPEAT CONTAINING PROTEIN"/>
    <property type="match status" value="1"/>
</dbReference>
<comment type="caution">
    <text evidence="6">The sequence shown here is derived from an EMBL/GenBank/DDBJ whole genome shotgun (WGS) entry which is preliminary data.</text>
</comment>
<evidence type="ECO:0000256" key="4">
    <source>
        <dbReference type="SAM" id="MobiDB-lite"/>
    </source>
</evidence>
<feature type="region of interest" description="Disordered" evidence="4">
    <location>
        <begin position="675"/>
        <end position="722"/>
    </location>
</feature>
<feature type="compositionally biased region" description="Acidic residues" evidence="4">
    <location>
        <begin position="392"/>
        <end position="417"/>
    </location>
</feature>
<dbReference type="InterPro" id="IPR019734">
    <property type="entry name" value="TPR_rpt"/>
</dbReference>
<dbReference type="PROSITE" id="PS51203">
    <property type="entry name" value="CS"/>
    <property type="match status" value="1"/>
</dbReference>
<feature type="compositionally biased region" description="Acidic residues" evidence="4">
    <location>
        <begin position="306"/>
        <end position="317"/>
    </location>
</feature>
<evidence type="ECO:0000313" key="6">
    <source>
        <dbReference type="EMBL" id="KAL1524668.1"/>
    </source>
</evidence>
<dbReference type="SUPFAM" id="SSF48452">
    <property type="entry name" value="TPR-like"/>
    <property type="match status" value="1"/>
</dbReference>
<name>A0AB34JUF1_PRYPA</name>
<dbReference type="InterPro" id="IPR011990">
    <property type="entry name" value="TPR-like_helical_dom_sf"/>
</dbReference>
<dbReference type="PANTHER" id="PTHR22904:SF523">
    <property type="entry name" value="STRESS-INDUCED-PHOSPHOPROTEIN 1"/>
    <property type="match status" value="1"/>
</dbReference>
<dbReference type="PROSITE" id="PS50293">
    <property type="entry name" value="TPR_REGION"/>
    <property type="match status" value="1"/>
</dbReference>
<gene>
    <name evidence="6" type="ORF">AB1Y20_019554</name>
</gene>
<dbReference type="Proteomes" id="UP001515480">
    <property type="component" value="Unassembled WGS sequence"/>
</dbReference>
<dbReference type="Gene3D" id="2.60.40.790">
    <property type="match status" value="1"/>
</dbReference>
<feature type="repeat" description="TPR" evidence="3">
    <location>
        <begin position="82"/>
        <end position="115"/>
    </location>
</feature>
<dbReference type="EMBL" id="JBGBPQ010000005">
    <property type="protein sequence ID" value="KAL1524668.1"/>
    <property type="molecule type" value="Genomic_DNA"/>
</dbReference>
<evidence type="ECO:0000256" key="3">
    <source>
        <dbReference type="PROSITE-ProRule" id="PRU00339"/>
    </source>
</evidence>
<feature type="domain" description="CS" evidence="5">
    <location>
        <begin position="481"/>
        <end position="584"/>
    </location>
</feature>
<feature type="repeat" description="TPR" evidence="3">
    <location>
        <begin position="150"/>
        <end position="183"/>
    </location>
</feature>
<proteinExistence type="predicted"/>
<evidence type="ECO:0000259" key="5">
    <source>
        <dbReference type="PROSITE" id="PS51203"/>
    </source>
</evidence>
<evidence type="ECO:0000256" key="1">
    <source>
        <dbReference type="ARBA" id="ARBA00022737"/>
    </source>
</evidence>
<evidence type="ECO:0000313" key="7">
    <source>
        <dbReference type="Proteomes" id="UP001515480"/>
    </source>
</evidence>
<feature type="compositionally biased region" description="Acidic residues" evidence="4">
    <location>
        <begin position="287"/>
        <end position="296"/>
    </location>
</feature>
<accession>A0AB34JUF1</accession>
<keyword evidence="1" id="KW-0677">Repeat</keyword>
<dbReference type="Gene3D" id="1.25.40.10">
    <property type="entry name" value="Tetratricopeptide repeat domain"/>
    <property type="match status" value="1"/>
</dbReference>
<feature type="compositionally biased region" description="Acidic residues" evidence="4">
    <location>
        <begin position="356"/>
        <end position="366"/>
    </location>
</feature>
<dbReference type="SMART" id="SM00028">
    <property type="entry name" value="TPR"/>
    <property type="match status" value="3"/>
</dbReference>
<dbReference type="AlphaFoldDB" id="A0AB34JUF1"/>
<protein>
    <recommendedName>
        <fullName evidence="5">CS domain-containing protein</fullName>
    </recommendedName>
</protein>
<dbReference type="Pfam" id="PF13181">
    <property type="entry name" value="TPR_8"/>
    <property type="match status" value="1"/>
</dbReference>
<feature type="compositionally biased region" description="Acidic residues" evidence="4">
    <location>
        <begin position="340"/>
        <end position="349"/>
    </location>
</feature>
<dbReference type="SUPFAM" id="SSF49764">
    <property type="entry name" value="HSP20-like chaperones"/>
    <property type="match status" value="1"/>
</dbReference>
<organism evidence="6 7">
    <name type="scientific">Prymnesium parvum</name>
    <name type="common">Toxic golden alga</name>
    <dbReference type="NCBI Taxonomy" id="97485"/>
    <lineage>
        <taxon>Eukaryota</taxon>
        <taxon>Haptista</taxon>
        <taxon>Haptophyta</taxon>
        <taxon>Prymnesiophyceae</taxon>
        <taxon>Prymnesiales</taxon>
        <taxon>Prymnesiaceae</taxon>
        <taxon>Prymnesium</taxon>
    </lineage>
</organism>
<sequence length="722" mass="81142">MGYDTFGLFRGWCRVAPSCLEYVPVGLPEDAGDFRSIRCAKCGCQPQQHQPCEESGYDPHSPEQMKERMLFDDRLMPPAERAAKHKALGDAAFKKGNYRTAYTEYSTALDATPDNHTILSNRCQTYLKVGKDDLALVDAEQIVRLTPTWSKGHYRHGSCLMRLERYDDAVQAFSEAVRLEPTNSECAKQLDAAKAALAARRKLDDDLAKARKKSTIRQAYNQKCEAEFQARLHAKESGRIKDMGGWDASLKQEFEQEYMANIKPPAGVEFLLPAPKEYEDGPRIEDITDEPEDGVPADDGVLLLEDNGDADDEEENEDGPRIEDNPDDDGDDDGPRIEANSDDDEDDDDGPRIEENPDEDSDEGPTMEENKDEIGGGGATAAPKISGPLLEANDDDDDDDESYVPDDPSEEDSGTDYEAEQEAYQLDDSKFVPEGTQLALPPRNYILVTEDGKLHKKDNFEPMSFGMQRVHYETEPEPIWVQTKNARWLQSATEITVIPYTVPRELCNSAGLKVSFGARQLHVMGRQSHEIFCEGELENRIDPVQSTWTTDGKVVHITLVKQNLLLYDKNAKGAAADTHWHRLFTSDQFTERGMIDANYSDLPEHMLRANKMAELKRKAKEQEEKEANLCPICGKDVRFFCDCRVNDRDYERPLPDGWKKSELGFTDTYDAYDIGKASQLKPRPPSPPRPYQGGLHKYSVNGSGTTPEAQKVPNRLPIQEIP</sequence>
<keyword evidence="7" id="KW-1185">Reference proteome</keyword>
<dbReference type="PROSITE" id="PS50005">
    <property type="entry name" value="TPR"/>
    <property type="match status" value="2"/>
</dbReference>
<dbReference type="Pfam" id="PF04969">
    <property type="entry name" value="CS"/>
    <property type="match status" value="1"/>
</dbReference>